<dbReference type="InterPro" id="IPR036388">
    <property type="entry name" value="WH-like_DNA-bd_sf"/>
</dbReference>
<proteinExistence type="predicted"/>
<dbReference type="PROSITE" id="PS50949">
    <property type="entry name" value="HTH_GNTR"/>
    <property type="match status" value="1"/>
</dbReference>
<accession>A0ABT0ZT09</accession>
<keyword evidence="2" id="KW-0238">DNA-binding</keyword>
<dbReference type="Gene3D" id="1.20.120.530">
    <property type="entry name" value="GntR ligand-binding domain-like"/>
    <property type="match status" value="1"/>
</dbReference>
<dbReference type="SUPFAM" id="SSF46785">
    <property type="entry name" value="Winged helix' DNA-binding domain"/>
    <property type="match status" value="1"/>
</dbReference>
<name>A0ABT0ZT09_9PSEU</name>
<comment type="caution">
    <text evidence="5">The sequence shown here is derived from an EMBL/GenBank/DDBJ whole genome shotgun (WGS) entry which is preliminary data.</text>
</comment>
<evidence type="ECO:0000256" key="3">
    <source>
        <dbReference type="ARBA" id="ARBA00023163"/>
    </source>
</evidence>
<dbReference type="InterPro" id="IPR000524">
    <property type="entry name" value="Tscrpt_reg_HTH_GntR"/>
</dbReference>
<reference evidence="5" key="1">
    <citation type="submission" date="2021-04" db="EMBL/GenBank/DDBJ databases">
        <title>Pseudonocardia sp. nov., isolated from sandy soil of mangrove forest.</title>
        <authorList>
            <person name="Zan Z."/>
            <person name="Huang R."/>
            <person name="Liu W."/>
        </authorList>
    </citation>
    <scope>NUCLEOTIDE SEQUENCE</scope>
    <source>
        <strain evidence="5">S2-4</strain>
    </source>
</reference>
<dbReference type="SMART" id="SM00895">
    <property type="entry name" value="FCD"/>
    <property type="match status" value="1"/>
</dbReference>
<evidence type="ECO:0000256" key="2">
    <source>
        <dbReference type="ARBA" id="ARBA00023125"/>
    </source>
</evidence>
<feature type="domain" description="HTH gntR-type" evidence="4">
    <location>
        <begin position="19"/>
        <end position="86"/>
    </location>
</feature>
<dbReference type="InterPro" id="IPR011711">
    <property type="entry name" value="GntR_C"/>
</dbReference>
<dbReference type="SUPFAM" id="SSF48008">
    <property type="entry name" value="GntR ligand-binding domain-like"/>
    <property type="match status" value="1"/>
</dbReference>
<dbReference type="SMART" id="SM00345">
    <property type="entry name" value="HTH_GNTR"/>
    <property type="match status" value="1"/>
</dbReference>
<dbReference type="Pfam" id="PF07729">
    <property type="entry name" value="FCD"/>
    <property type="match status" value="1"/>
</dbReference>
<dbReference type="Gene3D" id="1.10.10.10">
    <property type="entry name" value="Winged helix-like DNA-binding domain superfamily/Winged helix DNA-binding domain"/>
    <property type="match status" value="1"/>
</dbReference>
<organism evidence="5 6">
    <name type="scientific">Pseudonocardia humida</name>
    <dbReference type="NCBI Taxonomy" id="2800819"/>
    <lineage>
        <taxon>Bacteria</taxon>
        <taxon>Bacillati</taxon>
        <taxon>Actinomycetota</taxon>
        <taxon>Actinomycetes</taxon>
        <taxon>Pseudonocardiales</taxon>
        <taxon>Pseudonocardiaceae</taxon>
        <taxon>Pseudonocardia</taxon>
    </lineage>
</organism>
<keyword evidence="1" id="KW-0805">Transcription regulation</keyword>
<evidence type="ECO:0000313" key="5">
    <source>
        <dbReference type="EMBL" id="MCO1653837.1"/>
    </source>
</evidence>
<evidence type="ECO:0000313" key="6">
    <source>
        <dbReference type="Proteomes" id="UP001165283"/>
    </source>
</evidence>
<dbReference type="Proteomes" id="UP001165283">
    <property type="component" value="Unassembled WGS sequence"/>
</dbReference>
<keyword evidence="6" id="KW-1185">Reference proteome</keyword>
<dbReference type="InterPro" id="IPR036390">
    <property type="entry name" value="WH_DNA-bd_sf"/>
</dbReference>
<evidence type="ECO:0000256" key="1">
    <source>
        <dbReference type="ARBA" id="ARBA00023015"/>
    </source>
</evidence>
<protein>
    <submittedName>
        <fullName evidence="5">GntR family transcriptional regulator</fullName>
    </submittedName>
</protein>
<gene>
    <name evidence="5" type="ORF">KDL28_02090</name>
</gene>
<dbReference type="PANTHER" id="PTHR43537:SF5">
    <property type="entry name" value="UXU OPERON TRANSCRIPTIONAL REGULATOR"/>
    <property type="match status" value="1"/>
</dbReference>
<dbReference type="CDD" id="cd07377">
    <property type="entry name" value="WHTH_GntR"/>
    <property type="match status" value="1"/>
</dbReference>
<dbReference type="Pfam" id="PF00392">
    <property type="entry name" value="GntR"/>
    <property type="match status" value="1"/>
</dbReference>
<dbReference type="EMBL" id="JAGSOV010000007">
    <property type="protein sequence ID" value="MCO1653837.1"/>
    <property type="molecule type" value="Genomic_DNA"/>
</dbReference>
<dbReference type="InterPro" id="IPR008920">
    <property type="entry name" value="TF_FadR/GntR_C"/>
</dbReference>
<dbReference type="PANTHER" id="PTHR43537">
    <property type="entry name" value="TRANSCRIPTIONAL REGULATOR, GNTR FAMILY"/>
    <property type="match status" value="1"/>
</dbReference>
<evidence type="ECO:0000259" key="4">
    <source>
        <dbReference type="PROSITE" id="PS50949"/>
    </source>
</evidence>
<sequence>MPRPAGPTGAVAPVESGAGERVADVVEAVRDGIVKGRFAPGQRLPEAELVTLFGASRGAVRSALAQLENEGVVLRERNRGARVRAVSLAEAVEITEARSVVEGLCAAKAAARASTDDRARLRALGEELRTAVDGADVVAYSRINQQVHRAVQEIARHSTAAQVLDRLRIQSVRYHYTVALLPGRPAVGLREHTAIIDAVCSGDPDAAEQTMRAHLLSVVDSLHKLDAQLYRW</sequence>
<keyword evidence="3" id="KW-0804">Transcription</keyword>